<name>A0ABP7PF06_9GAMM</name>
<dbReference type="InterPro" id="IPR003782">
    <property type="entry name" value="SCO1/SenC"/>
</dbReference>
<dbReference type="PROSITE" id="PS51352">
    <property type="entry name" value="THIOREDOXIN_2"/>
    <property type="match status" value="1"/>
</dbReference>
<dbReference type="InterPro" id="IPR013766">
    <property type="entry name" value="Thioredoxin_domain"/>
</dbReference>
<evidence type="ECO:0000256" key="1">
    <source>
        <dbReference type="ARBA" id="ARBA00010996"/>
    </source>
</evidence>
<dbReference type="Proteomes" id="UP001501337">
    <property type="component" value="Unassembled WGS sequence"/>
</dbReference>
<dbReference type="PANTHER" id="PTHR12151:SF25">
    <property type="entry name" value="LINALOOL DEHYDRATASE_ISOMERASE DOMAIN-CONTAINING PROTEIN"/>
    <property type="match status" value="1"/>
</dbReference>
<proteinExistence type="inferred from homology"/>
<dbReference type="Gene3D" id="3.40.30.10">
    <property type="entry name" value="Glutaredoxin"/>
    <property type="match status" value="1"/>
</dbReference>
<dbReference type="PANTHER" id="PTHR12151">
    <property type="entry name" value="ELECTRON TRANSPORT PROTIN SCO1/SENC FAMILY MEMBER"/>
    <property type="match status" value="1"/>
</dbReference>
<accession>A0ABP7PF06</accession>
<feature type="domain" description="Thioredoxin" evidence="3">
    <location>
        <begin position="34"/>
        <end position="203"/>
    </location>
</feature>
<keyword evidence="5" id="KW-1185">Reference proteome</keyword>
<dbReference type="CDD" id="cd02968">
    <property type="entry name" value="SCO"/>
    <property type="match status" value="1"/>
</dbReference>
<organism evidence="4 5">
    <name type="scientific">Allohahella marinimesophila</name>
    <dbReference type="NCBI Taxonomy" id="1054972"/>
    <lineage>
        <taxon>Bacteria</taxon>
        <taxon>Pseudomonadati</taxon>
        <taxon>Pseudomonadota</taxon>
        <taxon>Gammaproteobacteria</taxon>
        <taxon>Oceanospirillales</taxon>
        <taxon>Hahellaceae</taxon>
        <taxon>Allohahella</taxon>
    </lineage>
</organism>
<evidence type="ECO:0000313" key="5">
    <source>
        <dbReference type="Proteomes" id="UP001501337"/>
    </source>
</evidence>
<dbReference type="RefSeq" id="WP_344806457.1">
    <property type="nucleotide sequence ID" value="NZ_BAABBO010000010.1"/>
</dbReference>
<comment type="similarity">
    <text evidence="1">Belongs to the SCO1/2 family.</text>
</comment>
<protein>
    <submittedName>
        <fullName evidence="4">SCO family protein</fullName>
    </submittedName>
</protein>
<dbReference type="InterPro" id="IPR036249">
    <property type="entry name" value="Thioredoxin-like_sf"/>
</dbReference>
<dbReference type="Pfam" id="PF02630">
    <property type="entry name" value="SCO1-SenC"/>
    <property type="match status" value="1"/>
</dbReference>
<sequence length="206" mass="22563">MPAFGWSESLKRLLPIAVFAMSAAAASAEGYEQLDTPRPLPEFTLQDQHEQAFGLADLKGQWSMIFVGFTSCPDVCPYTLAALEAVRAQLGLRLRPENLPDIVLLAVDPQRDKAHIKPYLAHFHPDYIGITGEAKEIDKLIEGIEGFYELKRTSPMDTGYDVVHSAAVSIIDPAGNVVARILPPFNAFRASEYLAGIIRGVQLGAR</sequence>
<dbReference type="SUPFAM" id="SSF52833">
    <property type="entry name" value="Thioredoxin-like"/>
    <property type="match status" value="1"/>
</dbReference>
<evidence type="ECO:0000313" key="4">
    <source>
        <dbReference type="EMBL" id="GAA3964608.1"/>
    </source>
</evidence>
<evidence type="ECO:0000256" key="2">
    <source>
        <dbReference type="ARBA" id="ARBA00023008"/>
    </source>
</evidence>
<gene>
    <name evidence="4" type="ORF">GCM10022278_22980</name>
</gene>
<evidence type="ECO:0000259" key="3">
    <source>
        <dbReference type="PROSITE" id="PS51352"/>
    </source>
</evidence>
<keyword evidence="2" id="KW-0186">Copper</keyword>
<dbReference type="EMBL" id="BAABBO010000010">
    <property type="protein sequence ID" value="GAA3964608.1"/>
    <property type="molecule type" value="Genomic_DNA"/>
</dbReference>
<reference evidence="5" key="1">
    <citation type="journal article" date="2019" name="Int. J. Syst. Evol. Microbiol.">
        <title>The Global Catalogue of Microorganisms (GCM) 10K type strain sequencing project: providing services to taxonomists for standard genome sequencing and annotation.</title>
        <authorList>
            <consortium name="The Broad Institute Genomics Platform"/>
            <consortium name="The Broad Institute Genome Sequencing Center for Infectious Disease"/>
            <person name="Wu L."/>
            <person name="Ma J."/>
        </authorList>
    </citation>
    <scope>NUCLEOTIDE SEQUENCE [LARGE SCALE GENOMIC DNA]</scope>
    <source>
        <strain evidence="5">JCM 17555</strain>
    </source>
</reference>
<comment type="caution">
    <text evidence="4">The sequence shown here is derived from an EMBL/GenBank/DDBJ whole genome shotgun (WGS) entry which is preliminary data.</text>
</comment>